<dbReference type="EMBL" id="JBEPSH010000014">
    <property type="protein sequence ID" value="MET4580147.1"/>
    <property type="molecule type" value="Genomic_DNA"/>
</dbReference>
<reference evidence="5 6" key="1">
    <citation type="submission" date="2024-06" db="EMBL/GenBank/DDBJ databases">
        <title>Sorghum-associated microbial communities from plants grown in Nebraska, USA.</title>
        <authorList>
            <person name="Schachtman D."/>
        </authorList>
    </citation>
    <scope>NUCLEOTIDE SEQUENCE [LARGE SCALE GENOMIC DNA]</scope>
    <source>
        <strain evidence="5 6">2709</strain>
    </source>
</reference>
<dbReference type="InterPro" id="IPR036249">
    <property type="entry name" value="Thioredoxin-like_sf"/>
</dbReference>
<feature type="region of interest" description="Disordered" evidence="1">
    <location>
        <begin position="196"/>
        <end position="237"/>
    </location>
</feature>
<dbReference type="Pfam" id="PF00462">
    <property type="entry name" value="Glutaredoxin"/>
    <property type="match status" value="1"/>
</dbReference>
<evidence type="ECO:0000259" key="4">
    <source>
        <dbReference type="Pfam" id="PF13511"/>
    </source>
</evidence>
<dbReference type="CDD" id="cd02976">
    <property type="entry name" value="NrdH"/>
    <property type="match status" value="1"/>
</dbReference>
<feature type="domain" description="DUF4124" evidence="4">
    <location>
        <begin position="15"/>
        <end position="54"/>
    </location>
</feature>
<feature type="compositionally biased region" description="Low complexity" evidence="1">
    <location>
        <begin position="196"/>
        <end position="223"/>
    </location>
</feature>
<feature type="chain" id="PRO_5047301158" evidence="2">
    <location>
        <begin position="25"/>
        <end position="237"/>
    </location>
</feature>
<feature type="domain" description="Glutaredoxin" evidence="3">
    <location>
        <begin position="94"/>
        <end position="152"/>
    </location>
</feature>
<feature type="signal peptide" evidence="2">
    <location>
        <begin position="1"/>
        <end position="24"/>
    </location>
</feature>
<dbReference type="RefSeq" id="WP_354448855.1">
    <property type="nucleotide sequence ID" value="NZ_JBEPSH010000014.1"/>
</dbReference>
<evidence type="ECO:0000256" key="1">
    <source>
        <dbReference type="SAM" id="MobiDB-lite"/>
    </source>
</evidence>
<feature type="compositionally biased region" description="Low complexity" evidence="1">
    <location>
        <begin position="43"/>
        <end position="77"/>
    </location>
</feature>
<proteinExistence type="predicted"/>
<evidence type="ECO:0000259" key="3">
    <source>
        <dbReference type="Pfam" id="PF00462"/>
    </source>
</evidence>
<gene>
    <name evidence="5" type="ORF">ABIE13_005286</name>
</gene>
<evidence type="ECO:0000313" key="6">
    <source>
        <dbReference type="Proteomes" id="UP001549320"/>
    </source>
</evidence>
<name>A0ABV2QGV0_9BURK</name>
<keyword evidence="6" id="KW-1185">Reference proteome</keyword>
<organism evidence="5 6">
    <name type="scientific">Ottowia thiooxydans</name>
    <dbReference type="NCBI Taxonomy" id="219182"/>
    <lineage>
        <taxon>Bacteria</taxon>
        <taxon>Pseudomonadati</taxon>
        <taxon>Pseudomonadota</taxon>
        <taxon>Betaproteobacteria</taxon>
        <taxon>Burkholderiales</taxon>
        <taxon>Comamonadaceae</taxon>
        <taxon>Ottowia</taxon>
    </lineage>
</organism>
<comment type="caution">
    <text evidence="5">The sequence shown here is derived from an EMBL/GenBank/DDBJ whole genome shotgun (WGS) entry which is preliminary data.</text>
</comment>
<keyword evidence="2" id="KW-0732">Signal</keyword>
<evidence type="ECO:0000313" key="5">
    <source>
        <dbReference type="EMBL" id="MET4580147.1"/>
    </source>
</evidence>
<dbReference type="Pfam" id="PF13511">
    <property type="entry name" value="DUF4124"/>
    <property type="match status" value="1"/>
</dbReference>
<dbReference type="Gene3D" id="3.40.30.10">
    <property type="entry name" value="Glutaredoxin"/>
    <property type="match status" value="1"/>
</dbReference>
<evidence type="ECO:0000256" key="2">
    <source>
        <dbReference type="SAM" id="SignalP"/>
    </source>
</evidence>
<dbReference type="InterPro" id="IPR002109">
    <property type="entry name" value="Glutaredoxin"/>
</dbReference>
<dbReference type="SUPFAM" id="SSF52833">
    <property type="entry name" value="Thioredoxin-like"/>
    <property type="match status" value="1"/>
</dbReference>
<accession>A0ABV2QGV0</accession>
<dbReference type="Proteomes" id="UP001549320">
    <property type="component" value="Unassembled WGS sequence"/>
</dbReference>
<sequence>MRFLPAHCLAAVLAALLVGHVAQAQQLYRSVGPDGRVTYSDKPPASNAPNNRAPATGTTGSSATGGTSSTTAGAPAGDAALPFELRQTAQRYPVTLYTSAECVPCNSGRNLLINRGVPFTEKTISTSDDLAALHRATGNNENSMPQLTIGGQQLRGFSDSDWSQYLDAAGYPKTSQLPASYRRPAVTPLVPVQVRPVSPGASSGALPAASEPSAEQSPSAPEVAPQPSPANPSGIRF</sequence>
<feature type="region of interest" description="Disordered" evidence="1">
    <location>
        <begin position="35"/>
        <end position="77"/>
    </location>
</feature>
<protein>
    <submittedName>
        <fullName evidence="5">Glutaredoxin</fullName>
    </submittedName>
</protein>
<dbReference type="InterPro" id="IPR025392">
    <property type="entry name" value="DUF4124"/>
</dbReference>
<dbReference type="PROSITE" id="PS51354">
    <property type="entry name" value="GLUTAREDOXIN_2"/>
    <property type="match status" value="1"/>
</dbReference>